<dbReference type="InterPro" id="IPR011701">
    <property type="entry name" value="MFS"/>
</dbReference>
<evidence type="ECO:0000313" key="7">
    <source>
        <dbReference type="Proteomes" id="UP001556367"/>
    </source>
</evidence>
<dbReference type="PANTHER" id="PTHR11360">
    <property type="entry name" value="MONOCARBOXYLATE TRANSPORTER"/>
    <property type="match status" value="1"/>
</dbReference>
<keyword evidence="7" id="KW-1185">Reference proteome</keyword>
<accession>A0ABR3IXZ5</accession>
<reference evidence="7" key="1">
    <citation type="submission" date="2024-06" db="EMBL/GenBank/DDBJ databases">
        <title>Multi-omics analyses provide insights into the biosynthesis of the anticancer antibiotic pleurotin in Hohenbuehelia grisea.</title>
        <authorList>
            <person name="Weaver J.A."/>
            <person name="Alberti F."/>
        </authorList>
    </citation>
    <scope>NUCLEOTIDE SEQUENCE [LARGE SCALE GENOMIC DNA]</scope>
    <source>
        <strain evidence="7">T-177</strain>
    </source>
</reference>
<dbReference type="Pfam" id="PF07690">
    <property type="entry name" value="MFS_1"/>
    <property type="match status" value="1"/>
</dbReference>
<feature type="transmembrane region" description="Helical" evidence="4">
    <location>
        <begin position="12"/>
        <end position="34"/>
    </location>
</feature>
<feature type="transmembrane region" description="Helical" evidence="4">
    <location>
        <begin position="75"/>
        <end position="93"/>
    </location>
</feature>
<dbReference type="Gene3D" id="1.20.1250.20">
    <property type="entry name" value="MFS general substrate transporter like domains"/>
    <property type="match status" value="1"/>
</dbReference>
<evidence type="ECO:0000256" key="4">
    <source>
        <dbReference type="SAM" id="Phobius"/>
    </source>
</evidence>
<comment type="subcellular location">
    <subcellularLocation>
        <location evidence="1">Membrane</location>
        <topology evidence="1">Multi-pass membrane protein</topology>
    </subcellularLocation>
</comment>
<dbReference type="PANTHER" id="PTHR11360:SF177">
    <property type="entry name" value="RIBOFLAVIN TRANSPORTER MCH5"/>
    <property type="match status" value="1"/>
</dbReference>
<dbReference type="EMBL" id="JASNQZ010000014">
    <property type="protein sequence ID" value="KAL0948143.1"/>
    <property type="molecule type" value="Genomic_DNA"/>
</dbReference>
<comment type="caution">
    <text evidence="6">The sequence shown here is derived from an EMBL/GenBank/DDBJ whole genome shotgun (WGS) entry which is preliminary data.</text>
</comment>
<keyword evidence="4" id="KW-1133">Transmembrane helix</keyword>
<dbReference type="SUPFAM" id="SSF103473">
    <property type="entry name" value="MFS general substrate transporter"/>
    <property type="match status" value="1"/>
</dbReference>
<dbReference type="InterPro" id="IPR036259">
    <property type="entry name" value="MFS_trans_sf"/>
</dbReference>
<evidence type="ECO:0000256" key="1">
    <source>
        <dbReference type="ARBA" id="ARBA00004141"/>
    </source>
</evidence>
<evidence type="ECO:0000256" key="2">
    <source>
        <dbReference type="ARBA" id="ARBA00006727"/>
    </source>
</evidence>
<proteinExistence type="inferred from homology"/>
<gene>
    <name evidence="6" type="ORF">HGRIS_010761</name>
</gene>
<feature type="transmembrane region" description="Helical" evidence="4">
    <location>
        <begin position="105"/>
        <end position="124"/>
    </location>
</feature>
<feature type="domain" description="Major facilitator superfamily (MFS) profile" evidence="5">
    <location>
        <begin position="70"/>
        <end position="272"/>
    </location>
</feature>
<evidence type="ECO:0000259" key="5">
    <source>
        <dbReference type="PROSITE" id="PS50850"/>
    </source>
</evidence>
<dbReference type="Proteomes" id="UP001556367">
    <property type="component" value="Unassembled WGS sequence"/>
</dbReference>
<feature type="transmembrane region" description="Helical" evidence="4">
    <location>
        <begin position="136"/>
        <end position="154"/>
    </location>
</feature>
<organism evidence="6 7">
    <name type="scientific">Hohenbuehelia grisea</name>
    <dbReference type="NCBI Taxonomy" id="104357"/>
    <lineage>
        <taxon>Eukaryota</taxon>
        <taxon>Fungi</taxon>
        <taxon>Dikarya</taxon>
        <taxon>Basidiomycota</taxon>
        <taxon>Agaricomycotina</taxon>
        <taxon>Agaricomycetes</taxon>
        <taxon>Agaricomycetidae</taxon>
        <taxon>Agaricales</taxon>
        <taxon>Pleurotineae</taxon>
        <taxon>Pleurotaceae</taxon>
        <taxon>Hohenbuehelia</taxon>
    </lineage>
</organism>
<name>A0ABR3IXZ5_9AGAR</name>
<dbReference type="InterPro" id="IPR020846">
    <property type="entry name" value="MFS_dom"/>
</dbReference>
<keyword evidence="4" id="KW-0472">Membrane</keyword>
<protein>
    <recommendedName>
        <fullName evidence="5">Major facilitator superfamily (MFS) profile domain-containing protein</fullName>
    </recommendedName>
</protein>
<dbReference type="InterPro" id="IPR050327">
    <property type="entry name" value="Proton-linked_MCT"/>
</dbReference>
<evidence type="ECO:0000256" key="3">
    <source>
        <dbReference type="SAM" id="MobiDB-lite"/>
    </source>
</evidence>
<feature type="transmembrane region" description="Helical" evidence="4">
    <location>
        <begin position="223"/>
        <end position="244"/>
    </location>
</feature>
<comment type="similarity">
    <text evidence="2">Belongs to the major facilitator superfamily. Monocarboxylate porter (TC 2.A.1.13) family.</text>
</comment>
<sequence length="272" mass="28809">MLNKLIHGPQGFAVGVRASAAVVAGLMGISCAIMQPRPRPRQPSERSVTEGAPQNAPDRPSGLTLLRDKAYTMNLLSGVLVKLGFFFPIFYLQLFAIKHGIDENLSFYTVSLINAGGVIGRLIPSFLADRLGSYNMLIPDIFAIAAFILGMLGATNPAGIIVISLLYGIGNGAYTSVAPALLTDLSKGVDEVGVRVGVWFTFIALSSLFGQPIAGALLTPSFIWWRGAVFSGILVVLGGVALVASRYYFVRGTGVPAFGHRKGLGRWVGPGE</sequence>
<feature type="transmembrane region" description="Helical" evidence="4">
    <location>
        <begin position="194"/>
        <end position="217"/>
    </location>
</feature>
<feature type="transmembrane region" description="Helical" evidence="4">
    <location>
        <begin position="160"/>
        <end position="182"/>
    </location>
</feature>
<evidence type="ECO:0000313" key="6">
    <source>
        <dbReference type="EMBL" id="KAL0948143.1"/>
    </source>
</evidence>
<dbReference type="PROSITE" id="PS51257">
    <property type="entry name" value="PROKAR_LIPOPROTEIN"/>
    <property type="match status" value="1"/>
</dbReference>
<keyword evidence="4" id="KW-0812">Transmembrane</keyword>
<feature type="region of interest" description="Disordered" evidence="3">
    <location>
        <begin position="35"/>
        <end position="61"/>
    </location>
</feature>
<dbReference type="PROSITE" id="PS50850">
    <property type="entry name" value="MFS"/>
    <property type="match status" value="1"/>
</dbReference>